<dbReference type="GO" id="GO:0005737">
    <property type="term" value="C:cytoplasm"/>
    <property type="evidence" value="ECO:0007669"/>
    <property type="project" value="UniProtKB-SubCell"/>
</dbReference>
<comment type="subcellular location">
    <subcellularLocation>
        <location evidence="1">Cytoplasm</location>
    </subcellularLocation>
</comment>
<dbReference type="STRING" id="8005.ENSEEEP00000013945"/>
<protein>
    <recommendedName>
        <fullName evidence="5">TSG101 and ALIX binding domain-containing protein</fullName>
    </recommendedName>
</protein>
<sequence length="396" mass="45901">MAFKISKGKTDMINVRLPNPQIENKITKQRKENAYMKKSLDELSRHKGAPSDSENNQLLLERILALETLREKNSQQILSKDQEIAALRQHLCSDSAEIVTRLQAQLTQQKLDAEMRENLFQSLKQETEELKTNLVVISAKCQDLENTVETAKVDIMEEHLKDALEKNQQWLAYDQQREAYVRASLRSAHAELEVEQEKTEQGRHCEEKQWEAQRQAEKERKHVEEHLHHLHTSLADASAKLEEERLRSSVLLEQVAAKAGRRFLTDLSRVNKGNLGHNIYLFVHPQIQVSAKDLEDEKRDNQHLQRQLHKILKELRKSKDKVARLECEKAQTEKPLSSIAYTEVEKATKGDLRSHASPTKAHNLLNESFLECPNCRAQYPTSRHRELLVHIDECFD</sequence>
<accession>A0A4W4ES62</accession>
<dbReference type="GO" id="GO:0051896">
    <property type="term" value="P:regulation of phosphatidylinositol 3-kinase/protein kinase B signal transduction"/>
    <property type="evidence" value="ECO:0007669"/>
    <property type="project" value="InterPro"/>
</dbReference>
<keyword evidence="7" id="KW-1185">Reference proteome</keyword>
<evidence type="ECO:0000256" key="2">
    <source>
        <dbReference type="ARBA" id="ARBA00022490"/>
    </source>
</evidence>
<feature type="coiled-coil region" evidence="4">
    <location>
        <begin position="287"/>
        <end position="328"/>
    </location>
</feature>
<dbReference type="InterPro" id="IPR022008">
    <property type="entry name" value="EABR"/>
</dbReference>
<evidence type="ECO:0000313" key="7">
    <source>
        <dbReference type="Proteomes" id="UP000314983"/>
    </source>
</evidence>
<reference evidence="7" key="2">
    <citation type="journal article" date="2017" name="Sci. Adv.">
        <title>A tail of two voltages: Proteomic comparison of the three electric organs of the electric eel.</title>
        <authorList>
            <person name="Traeger L.L."/>
            <person name="Sabat G."/>
            <person name="Barrett-Wilt G.A."/>
            <person name="Wells G.B."/>
            <person name="Sussman M.R."/>
        </authorList>
    </citation>
    <scope>NUCLEOTIDE SEQUENCE [LARGE SCALE GENOMIC DNA]</scope>
</reference>
<evidence type="ECO:0000313" key="6">
    <source>
        <dbReference type="Ensembl" id="ENSEEEP00000013945.2"/>
    </source>
</evidence>
<evidence type="ECO:0000256" key="1">
    <source>
        <dbReference type="ARBA" id="ARBA00004496"/>
    </source>
</evidence>
<dbReference type="GO" id="GO:0030496">
    <property type="term" value="C:midbody"/>
    <property type="evidence" value="ECO:0007669"/>
    <property type="project" value="TreeGrafter"/>
</dbReference>
<dbReference type="GO" id="GO:0000281">
    <property type="term" value="P:mitotic cytokinesis"/>
    <property type="evidence" value="ECO:0007669"/>
    <property type="project" value="InterPro"/>
</dbReference>
<dbReference type="GeneTree" id="ENSGT00510000047961"/>
<reference evidence="7" key="1">
    <citation type="journal article" date="2014" name="Science">
        <title>Nonhuman genetics. Genomic basis for the convergent evolution of electric organs.</title>
        <authorList>
            <person name="Gallant J.R."/>
            <person name="Traeger L.L."/>
            <person name="Volkening J.D."/>
            <person name="Moffett H."/>
            <person name="Chen P.H."/>
            <person name="Novina C.D."/>
            <person name="Phillips G.N.Jr."/>
            <person name="Anand R."/>
            <person name="Wells G.B."/>
            <person name="Pinch M."/>
            <person name="Guth R."/>
            <person name="Unguez G.A."/>
            <person name="Albert J.S."/>
            <person name="Zakon H.H."/>
            <person name="Samanta M.P."/>
            <person name="Sussman M.R."/>
        </authorList>
    </citation>
    <scope>NUCLEOTIDE SEQUENCE [LARGE SCALE GENOMIC DNA]</scope>
</reference>
<keyword evidence="2" id="KW-0963">Cytoplasm</keyword>
<reference evidence="6" key="4">
    <citation type="submission" date="2025-08" db="UniProtKB">
        <authorList>
            <consortium name="Ensembl"/>
        </authorList>
    </citation>
    <scope>IDENTIFICATION</scope>
</reference>
<keyword evidence="3 4" id="KW-0175">Coiled coil</keyword>
<dbReference type="PANTHER" id="PTHR31838">
    <property type="entry name" value="CENTROSOMAL PROTEIN OF 55 KDA"/>
    <property type="match status" value="1"/>
</dbReference>
<feature type="domain" description="TSG101 and ALIX binding" evidence="5">
    <location>
        <begin position="158"/>
        <end position="183"/>
    </location>
</feature>
<dbReference type="Gene3D" id="1.20.5.1180">
    <property type="entry name" value="Geminin coiled-coil domain"/>
    <property type="match status" value="1"/>
</dbReference>
<evidence type="ECO:0000256" key="3">
    <source>
        <dbReference type="ARBA" id="ARBA00023054"/>
    </source>
</evidence>
<evidence type="ECO:0000256" key="4">
    <source>
        <dbReference type="SAM" id="Coils"/>
    </source>
</evidence>
<dbReference type="OMA" id="CELHATM"/>
<dbReference type="Ensembl" id="ENSEEET00000014116.2">
    <property type="protein sequence ID" value="ENSEEEP00000013945.2"/>
    <property type="gene ID" value="ENSEEEG00000006928.2"/>
</dbReference>
<reference evidence="6" key="3">
    <citation type="submission" date="2020-05" db="EMBL/GenBank/DDBJ databases">
        <title>Electrophorus electricus (electric eel) genome, fEleEle1, primary haplotype.</title>
        <authorList>
            <person name="Myers G."/>
            <person name="Meyer A."/>
            <person name="Fedrigo O."/>
            <person name="Formenti G."/>
            <person name="Rhie A."/>
            <person name="Tracey A."/>
            <person name="Sims Y."/>
            <person name="Jarvis E.D."/>
        </authorList>
    </citation>
    <scope>NUCLEOTIDE SEQUENCE [LARGE SCALE GENOMIC DNA]</scope>
</reference>
<dbReference type="InterPro" id="IPR038926">
    <property type="entry name" value="CEP55"/>
</dbReference>
<dbReference type="PANTHER" id="PTHR31838:SF1">
    <property type="entry name" value="CENTROSOMAL PROTEIN OF 55 KDA"/>
    <property type="match status" value="1"/>
</dbReference>
<reference evidence="6" key="5">
    <citation type="submission" date="2025-09" db="UniProtKB">
        <authorList>
            <consortium name="Ensembl"/>
        </authorList>
    </citation>
    <scope>IDENTIFICATION</scope>
</reference>
<organism evidence="6 7">
    <name type="scientific">Electrophorus electricus</name>
    <name type="common">Electric eel</name>
    <name type="synonym">Gymnotus electricus</name>
    <dbReference type="NCBI Taxonomy" id="8005"/>
    <lineage>
        <taxon>Eukaryota</taxon>
        <taxon>Metazoa</taxon>
        <taxon>Chordata</taxon>
        <taxon>Craniata</taxon>
        <taxon>Vertebrata</taxon>
        <taxon>Euteleostomi</taxon>
        <taxon>Actinopterygii</taxon>
        <taxon>Neopterygii</taxon>
        <taxon>Teleostei</taxon>
        <taxon>Ostariophysi</taxon>
        <taxon>Gymnotiformes</taxon>
        <taxon>Gymnotoidei</taxon>
        <taxon>Gymnotidae</taxon>
        <taxon>Electrophorus</taxon>
    </lineage>
</organism>
<proteinExistence type="predicted"/>
<name>A0A4W4ES62_ELEEL</name>
<evidence type="ECO:0000259" key="5">
    <source>
        <dbReference type="Pfam" id="PF12180"/>
    </source>
</evidence>
<dbReference type="Proteomes" id="UP000314983">
    <property type="component" value="Chromosome 9"/>
</dbReference>
<dbReference type="GO" id="GO:0045184">
    <property type="term" value="P:establishment of protein localization"/>
    <property type="evidence" value="ECO:0007669"/>
    <property type="project" value="TreeGrafter"/>
</dbReference>
<dbReference type="Pfam" id="PF12180">
    <property type="entry name" value="EABR"/>
    <property type="match status" value="1"/>
</dbReference>
<gene>
    <name evidence="6" type="primary">LOC113586667</name>
</gene>
<dbReference type="AlphaFoldDB" id="A0A4W4ES62"/>